<dbReference type="AlphaFoldDB" id="A0A426YEV5"/>
<sequence length="86" mass="10248">MLAMIYVRKMHSRIRDSRLRVRITIVRFLIMLVPLTELDGVDRPTYPYLEVEGNLARRLHRMMYVHTSSTLLCSIVYVFFFLGVTR</sequence>
<feature type="transmembrane region" description="Helical" evidence="1">
    <location>
        <begin position="62"/>
        <end position="84"/>
    </location>
</feature>
<dbReference type="EMBL" id="AMZH03012877">
    <property type="protein sequence ID" value="RRT50236.1"/>
    <property type="molecule type" value="Genomic_DNA"/>
</dbReference>
<comment type="caution">
    <text evidence="2">The sequence shown here is derived from an EMBL/GenBank/DDBJ whole genome shotgun (WGS) entry which is preliminary data.</text>
</comment>
<reference evidence="2 3" key="1">
    <citation type="journal article" date="2014" name="Agronomy (Basel)">
        <title>A Draft Genome Sequence for Ensete ventricosum, the Drought-Tolerant Tree Against Hunger.</title>
        <authorList>
            <person name="Harrison J."/>
            <person name="Moore K.A."/>
            <person name="Paszkiewicz K."/>
            <person name="Jones T."/>
            <person name="Grant M."/>
            <person name="Ambacheew D."/>
            <person name="Muzemil S."/>
            <person name="Studholme D.J."/>
        </authorList>
    </citation>
    <scope>NUCLEOTIDE SEQUENCE [LARGE SCALE GENOMIC DNA]</scope>
</reference>
<dbReference type="Proteomes" id="UP000287651">
    <property type="component" value="Unassembled WGS sequence"/>
</dbReference>
<gene>
    <name evidence="2" type="ORF">B296_00019976</name>
</gene>
<keyword evidence="1" id="KW-0812">Transmembrane</keyword>
<name>A0A426YEV5_ENSVE</name>
<keyword evidence="1" id="KW-1133">Transmembrane helix</keyword>
<evidence type="ECO:0000313" key="2">
    <source>
        <dbReference type="EMBL" id="RRT50236.1"/>
    </source>
</evidence>
<proteinExistence type="predicted"/>
<evidence type="ECO:0000256" key="1">
    <source>
        <dbReference type="SAM" id="Phobius"/>
    </source>
</evidence>
<protein>
    <submittedName>
        <fullName evidence="2">Uncharacterized protein</fullName>
    </submittedName>
</protein>
<accession>A0A426YEV5</accession>
<evidence type="ECO:0000313" key="3">
    <source>
        <dbReference type="Proteomes" id="UP000287651"/>
    </source>
</evidence>
<organism evidence="2 3">
    <name type="scientific">Ensete ventricosum</name>
    <name type="common">Abyssinian banana</name>
    <name type="synonym">Musa ensete</name>
    <dbReference type="NCBI Taxonomy" id="4639"/>
    <lineage>
        <taxon>Eukaryota</taxon>
        <taxon>Viridiplantae</taxon>
        <taxon>Streptophyta</taxon>
        <taxon>Embryophyta</taxon>
        <taxon>Tracheophyta</taxon>
        <taxon>Spermatophyta</taxon>
        <taxon>Magnoliopsida</taxon>
        <taxon>Liliopsida</taxon>
        <taxon>Zingiberales</taxon>
        <taxon>Musaceae</taxon>
        <taxon>Ensete</taxon>
    </lineage>
</organism>
<keyword evidence="1" id="KW-0472">Membrane</keyword>